<comment type="subcellular location">
    <subcellularLocation>
        <location evidence="9">Cell membrane</location>
        <topology evidence="9">Multi-pass membrane protein</topology>
    </subcellularLocation>
    <subcellularLocation>
        <location evidence="1">Membrane</location>
        <topology evidence="1">Multi-pass membrane protein</topology>
    </subcellularLocation>
</comment>
<dbReference type="AlphaFoldDB" id="A0A510UWQ7"/>
<dbReference type="OrthoDB" id="9810350at2"/>
<dbReference type="InterPro" id="IPR001185">
    <property type="entry name" value="MS_channel"/>
</dbReference>
<evidence type="ECO:0000256" key="7">
    <source>
        <dbReference type="ARBA" id="ARBA00023136"/>
    </source>
</evidence>
<comment type="subunit">
    <text evidence="9">Homopentamer.</text>
</comment>
<dbReference type="SUPFAM" id="SSF81330">
    <property type="entry name" value="Gated mechanosensitive channel"/>
    <property type="match status" value="1"/>
</dbReference>
<evidence type="ECO:0000256" key="1">
    <source>
        <dbReference type="ARBA" id="ARBA00004141"/>
    </source>
</evidence>
<keyword evidence="5 9" id="KW-1133">Transmembrane helix</keyword>
<feature type="transmembrane region" description="Helical" evidence="9">
    <location>
        <begin position="97"/>
        <end position="119"/>
    </location>
</feature>
<evidence type="ECO:0000256" key="5">
    <source>
        <dbReference type="ARBA" id="ARBA00022989"/>
    </source>
</evidence>
<feature type="region of interest" description="Disordered" evidence="10">
    <location>
        <begin position="155"/>
        <end position="190"/>
    </location>
</feature>
<feature type="transmembrane region" description="Helical" evidence="9">
    <location>
        <begin position="40"/>
        <end position="61"/>
    </location>
</feature>
<keyword evidence="12" id="KW-1185">Reference proteome</keyword>
<keyword evidence="7 9" id="KW-0472">Membrane</keyword>
<evidence type="ECO:0000256" key="4">
    <source>
        <dbReference type="ARBA" id="ARBA00022692"/>
    </source>
</evidence>
<feature type="compositionally biased region" description="Pro residues" evidence="10">
    <location>
        <begin position="174"/>
        <end position="190"/>
    </location>
</feature>
<comment type="function">
    <text evidence="9">Channel that opens in response to stretch forces in the membrane lipid bilayer. May participate in the regulation of osmotic pressure changes within the cell.</text>
</comment>
<dbReference type="NCBIfam" id="TIGR00220">
    <property type="entry name" value="mscL"/>
    <property type="match status" value="1"/>
</dbReference>
<comment type="caution">
    <text evidence="11">The sequence shown here is derived from an EMBL/GenBank/DDBJ whole genome shotgun (WGS) entry which is preliminary data.</text>
</comment>
<dbReference type="PRINTS" id="PR01264">
    <property type="entry name" value="MECHCHANNEL"/>
</dbReference>
<evidence type="ECO:0000256" key="2">
    <source>
        <dbReference type="ARBA" id="ARBA00022448"/>
    </source>
</evidence>
<dbReference type="PANTHER" id="PTHR30266">
    <property type="entry name" value="MECHANOSENSITIVE CHANNEL MSCL"/>
    <property type="match status" value="1"/>
</dbReference>
<dbReference type="PANTHER" id="PTHR30266:SF2">
    <property type="entry name" value="LARGE-CONDUCTANCE MECHANOSENSITIVE CHANNEL"/>
    <property type="match status" value="1"/>
</dbReference>
<evidence type="ECO:0000256" key="9">
    <source>
        <dbReference type="HAMAP-Rule" id="MF_00115"/>
    </source>
</evidence>
<evidence type="ECO:0000256" key="6">
    <source>
        <dbReference type="ARBA" id="ARBA00023065"/>
    </source>
</evidence>
<comment type="similarity">
    <text evidence="9">Belongs to the MscL family.</text>
</comment>
<dbReference type="Gene3D" id="1.10.1200.120">
    <property type="entry name" value="Large-conductance mechanosensitive channel, MscL, domain 1"/>
    <property type="match status" value="1"/>
</dbReference>
<evidence type="ECO:0000256" key="3">
    <source>
        <dbReference type="ARBA" id="ARBA00022475"/>
    </source>
</evidence>
<keyword evidence="8 9" id="KW-0407">Ion channel</keyword>
<dbReference type="Pfam" id="PF01741">
    <property type="entry name" value="MscL"/>
    <property type="match status" value="1"/>
</dbReference>
<keyword evidence="2 9" id="KW-0813">Transport</keyword>
<dbReference type="GO" id="GO:0008381">
    <property type="term" value="F:mechanosensitive monoatomic ion channel activity"/>
    <property type="evidence" value="ECO:0007669"/>
    <property type="project" value="UniProtKB-UniRule"/>
</dbReference>
<reference evidence="11 12" key="1">
    <citation type="submission" date="2019-07" db="EMBL/GenBank/DDBJ databases">
        <title>Whole genome shotgun sequence of Cellulomonas persica NBRC 101101.</title>
        <authorList>
            <person name="Hosoyama A."/>
            <person name="Uohara A."/>
            <person name="Ohji S."/>
            <person name="Ichikawa N."/>
        </authorList>
    </citation>
    <scope>NUCLEOTIDE SEQUENCE [LARGE SCALE GENOMIC DNA]</scope>
    <source>
        <strain evidence="11 12">NBRC 101101</strain>
    </source>
</reference>
<accession>A0A510UWQ7</accession>
<keyword evidence="4 9" id="KW-0812">Transmembrane</keyword>
<organism evidence="11 12">
    <name type="scientific">Cellulomonas persica</name>
    <dbReference type="NCBI Taxonomy" id="76861"/>
    <lineage>
        <taxon>Bacteria</taxon>
        <taxon>Bacillati</taxon>
        <taxon>Actinomycetota</taxon>
        <taxon>Actinomycetes</taxon>
        <taxon>Micrococcales</taxon>
        <taxon>Cellulomonadaceae</taxon>
        <taxon>Cellulomonas</taxon>
    </lineage>
</organism>
<dbReference type="HAMAP" id="MF_00115">
    <property type="entry name" value="MscL"/>
    <property type="match status" value="1"/>
</dbReference>
<evidence type="ECO:0000313" key="11">
    <source>
        <dbReference type="EMBL" id="GEK19117.1"/>
    </source>
</evidence>
<evidence type="ECO:0000313" key="12">
    <source>
        <dbReference type="Proteomes" id="UP000321386"/>
    </source>
</evidence>
<sequence>MSQSPLGSAAGSAGAALGSGAKGLAKVFEGFKDFISRGNAVDLAVGVVIGAAFGAFVQSIVDGLINPLIGWIFGQPNLDHVLAFGPEGKDPISFGHILSAAITFLITAAAVYFVVVLPLNKLAARRKRGEEPEPAAPAEDILLLQEIRDLLAARPTPALTTDITNPPTIKPSDGPTPPPSVPPAPPAPTA</sequence>
<dbReference type="InterPro" id="IPR037673">
    <property type="entry name" value="MSC/AndL"/>
</dbReference>
<dbReference type="InterPro" id="IPR036019">
    <property type="entry name" value="MscL_channel"/>
</dbReference>
<evidence type="ECO:0000256" key="8">
    <source>
        <dbReference type="ARBA" id="ARBA00023303"/>
    </source>
</evidence>
<proteinExistence type="inferred from homology"/>
<protein>
    <recommendedName>
        <fullName evidence="9">Large-conductance mechanosensitive channel</fullName>
    </recommendedName>
</protein>
<dbReference type="Proteomes" id="UP000321386">
    <property type="component" value="Unassembled WGS sequence"/>
</dbReference>
<gene>
    <name evidence="9" type="primary">mscL</name>
    <name evidence="11" type="ORF">CPE01_28500</name>
</gene>
<dbReference type="EMBL" id="BJUA01000017">
    <property type="protein sequence ID" value="GEK19117.1"/>
    <property type="molecule type" value="Genomic_DNA"/>
</dbReference>
<keyword evidence="3 9" id="KW-1003">Cell membrane</keyword>
<name>A0A510UWQ7_9CELL</name>
<keyword evidence="6 9" id="KW-0406">Ion transport</keyword>
<dbReference type="RefSeq" id="WP_146807485.1">
    <property type="nucleotide sequence ID" value="NZ_BJUA01000017.1"/>
</dbReference>
<evidence type="ECO:0000256" key="10">
    <source>
        <dbReference type="SAM" id="MobiDB-lite"/>
    </source>
</evidence>
<dbReference type="GO" id="GO:0005886">
    <property type="term" value="C:plasma membrane"/>
    <property type="evidence" value="ECO:0007669"/>
    <property type="project" value="UniProtKB-SubCell"/>
</dbReference>